<comment type="caution">
    <text evidence="4">The sequence shown here is derived from an EMBL/GenBank/DDBJ whole genome shotgun (WGS) entry which is preliminary data.</text>
</comment>
<evidence type="ECO:0000313" key="4">
    <source>
        <dbReference type="EMBL" id="GKU86687.1"/>
    </source>
</evidence>
<dbReference type="GO" id="GO:0015074">
    <property type="term" value="P:DNA integration"/>
    <property type="evidence" value="ECO:0007669"/>
    <property type="project" value="InterPro"/>
</dbReference>
<keyword evidence="1" id="KW-0479">Metal-binding</keyword>
<dbReference type="PANTHER" id="PTHR42648">
    <property type="entry name" value="TRANSPOSASE, PUTATIVE-RELATED"/>
    <property type="match status" value="1"/>
</dbReference>
<dbReference type="InterPro" id="IPR012337">
    <property type="entry name" value="RNaseH-like_sf"/>
</dbReference>
<evidence type="ECO:0000256" key="2">
    <source>
        <dbReference type="ARBA" id="ARBA00022801"/>
    </source>
</evidence>
<proteinExistence type="predicted"/>
<evidence type="ECO:0000313" key="5">
    <source>
        <dbReference type="Proteomes" id="UP001054252"/>
    </source>
</evidence>
<feature type="domain" description="Integrase catalytic" evidence="3">
    <location>
        <begin position="1"/>
        <end position="116"/>
    </location>
</feature>
<gene>
    <name evidence="4" type="ORF">SLEP1_g1180</name>
</gene>
<reference evidence="4 5" key="1">
    <citation type="journal article" date="2021" name="Commun. Biol.">
        <title>The genome of Shorea leprosula (Dipterocarpaceae) highlights the ecological relevance of drought in aseasonal tropical rainforests.</title>
        <authorList>
            <person name="Ng K.K.S."/>
            <person name="Kobayashi M.J."/>
            <person name="Fawcett J.A."/>
            <person name="Hatakeyama M."/>
            <person name="Paape T."/>
            <person name="Ng C.H."/>
            <person name="Ang C.C."/>
            <person name="Tnah L.H."/>
            <person name="Lee C.T."/>
            <person name="Nishiyama T."/>
            <person name="Sese J."/>
            <person name="O'Brien M.J."/>
            <person name="Copetti D."/>
            <person name="Mohd Noor M.I."/>
            <person name="Ong R.C."/>
            <person name="Putra M."/>
            <person name="Sireger I.Z."/>
            <person name="Indrioko S."/>
            <person name="Kosugi Y."/>
            <person name="Izuno A."/>
            <person name="Isagi Y."/>
            <person name="Lee S.L."/>
            <person name="Shimizu K.K."/>
        </authorList>
    </citation>
    <scope>NUCLEOTIDE SEQUENCE [LARGE SCALE GENOMIC DNA]</scope>
    <source>
        <strain evidence="4">214</strain>
    </source>
</reference>
<evidence type="ECO:0000256" key="1">
    <source>
        <dbReference type="ARBA" id="ARBA00022723"/>
    </source>
</evidence>
<dbReference type="Proteomes" id="UP001054252">
    <property type="component" value="Unassembled WGS sequence"/>
</dbReference>
<keyword evidence="2" id="KW-0378">Hydrolase</keyword>
<accession>A0AAV5HLS1</accession>
<dbReference type="PROSITE" id="PS50994">
    <property type="entry name" value="INTEGRASE"/>
    <property type="match status" value="1"/>
</dbReference>
<dbReference type="InterPro" id="IPR036397">
    <property type="entry name" value="RNaseH_sf"/>
</dbReference>
<dbReference type="EMBL" id="BPVZ01000001">
    <property type="protein sequence ID" value="GKU86687.1"/>
    <property type="molecule type" value="Genomic_DNA"/>
</dbReference>
<keyword evidence="5" id="KW-1185">Reference proteome</keyword>
<dbReference type="Gene3D" id="3.30.420.10">
    <property type="entry name" value="Ribonuclease H-like superfamily/Ribonuclease H"/>
    <property type="match status" value="1"/>
</dbReference>
<dbReference type="InterPro" id="IPR001584">
    <property type="entry name" value="Integrase_cat-core"/>
</dbReference>
<dbReference type="SUPFAM" id="SSF53098">
    <property type="entry name" value="Ribonuclease H-like"/>
    <property type="match status" value="1"/>
</dbReference>
<dbReference type="AlphaFoldDB" id="A0AAV5HLS1"/>
<dbReference type="GO" id="GO:0003676">
    <property type="term" value="F:nucleic acid binding"/>
    <property type="evidence" value="ECO:0007669"/>
    <property type="project" value="InterPro"/>
</dbReference>
<dbReference type="GO" id="GO:0016787">
    <property type="term" value="F:hydrolase activity"/>
    <property type="evidence" value="ECO:0007669"/>
    <property type="project" value="UniProtKB-KW"/>
</dbReference>
<protein>
    <recommendedName>
        <fullName evidence="3">Integrase catalytic domain-containing protein</fullName>
    </recommendedName>
</protein>
<sequence>MPFVVEQQQRATQPLKLVQFDVCGPMNTMSNGNNRRMLKSKMVILLRCCELMVEDNGVAKRKNRTIMDMTKSLLKAKGMPNSLWGEAVSCSICLLNRSPLRSVQNITPTEAWSGFKPSVKHLKVFGFVAYADVSAKTGTQLDDGAEKTVFICYKRGGYKLFNLETKKVIIDSEPLTLEEAIQDSKWVNVMNEEVKTIDRNNTWVLTDIPQGHKAIDVQWVFKTKVKSNGEVERYKARLVAKGFEQRLGYDYQEVFSPIAQMQTIRLIIGLATQNQ</sequence>
<organism evidence="4 5">
    <name type="scientific">Rubroshorea leprosula</name>
    <dbReference type="NCBI Taxonomy" id="152421"/>
    <lineage>
        <taxon>Eukaryota</taxon>
        <taxon>Viridiplantae</taxon>
        <taxon>Streptophyta</taxon>
        <taxon>Embryophyta</taxon>
        <taxon>Tracheophyta</taxon>
        <taxon>Spermatophyta</taxon>
        <taxon>Magnoliopsida</taxon>
        <taxon>eudicotyledons</taxon>
        <taxon>Gunneridae</taxon>
        <taxon>Pentapetalae</taxon>
        <taxon>rosids</taxon>
        <taxon>malvids</taxon>
        <taxon>Malvales</taxon>
        <taxon>Dipterocarpaceae</taxon>
        <taxon>Rubroshorea</taxon>
    </lineage>
</organism>
<dbReference type="GO" id="GO:0046872">
    <property type="term" value="F:metal ion binding"/>
    <property type="evidence" value="ECO:0007669"/>
    <property type="project" value="UniProtKB-KW"/>
</dbReference>
<evidence type="ECO:0000259" key="3">
    <source>
        <dbReference type="PROSITE" id="PS50994"/>
    </source>
</evidence>
<dbReference type="PANTHER" id="PTHR42648:SF18">
    <property type="entry name" value="RETROTRANSPOSON, UNCLASSIFIED-LIKE PROTEIN"/>
    <property type="match status" value="1"/>
</dbReference>
<dbReference type="Pfam" id="PF07727">
    <property type="entry name" value="RVT_2"/>
    <property type="match status" value="1"/>
</dbReference>
<name>A0AAV5HLS1_9ROSI</name>
<dbReference type="InterPro" id="IPR039537">
    <property type="entry name" value="Retrotran_Ty1/copia-like"/>
</dbReference>
<dbReference type="InterPro" id="IPR013103">
    <property type="entry name" value="RVT_2"/>
</dbReference>